<evidence type="ECO:0000313" key="2">
    <source>
        <dbReference type="EMBL" id="KAD5802698.1"/>
    </source>
</evidence>
<proteinExistence type="predicted"/>
<feature type="compositionally biased region" description="Basic and acidic residues" evidence="1">
    <location>
        <begin position="68"/>
        <end position="82"/>
    </location>
</feature>
<protein>
    <recommendedName>
        <fullName evidence="4">Transposase-associated domain-containing protein</fullName>
    </recommendedName>
</protein>
<dbReference type="AlphaFoldDB" id="A0A5N6P1M3"/>
<evidence type="ECO:0000256" key="1">
    <source>
        <dbReference type="SAM" id="MobiDB-lite"/>
    </source>
</evidence>
<feature type="region of interest" description="Disordered" evidence="1">
    <location>
        <begin position="68"/>
        <end position="88"/>
    </location>
</feature>
<gene>
    <name evidence="2" type="ORF">E3N88_14058</name>
</gene>
<name>A0A5N6P1M3_9ASTR</name>
<dbReference type="OrthoDB" id="1740654at2759"/>
<reference evidence="2 3" key="1">
    <citation type="submission" date="2019-05" db="EMBL/GenBank/DDBJ databases">
        <title>Mikania micrantha, genome provides insights into the molecular mechanism of rapid growth.</title>
        <authorList>
            <person name="Liu B."/>
        </authorList>
    </citation>
    <scope>NUCLEOTIDE SEQUENCE [LARGE SCALE GENOMIC DNA]</scope>
    <source>
        <strain evidence="2">NLD-2019</strain>
        <tissue evidence="2">Leaf</tissue>
    </source>
</reference>
<evidence type="ECO:0008006" key="4">
    <source>
        <dbReference type="Google" id="ProtNLM"/>
    </source>
</evidence>
<dbReference type="Proteomes" id="UP000326396">
    <property type="component" value="Linkage Group LG15"/>
</dbReference>
<comment type="caution">
    <text evidence="2">The sequence shown here is derived from an EMBL/GenBank/DDBJ whole genome shotgun (WGS) entry which is preliminary data.</text>
</comment>
<accession>A0A5N6P1M3</accession>
<evidence type="ECO:0000313" key="3">
    <source>
        <dbReference type="Proteomes" id="UP000326396"/>
    </source>
</evidence>
<sequence>MQYQNRQSVLDHLICSGFRPEYLKWVYHGEGTTPASNSTTLNEDEDTLHHEICDLLNDAFEAEGEDGMDVHENDENTSKETNNKGSNFDDLVNDAEEKVYPNCKYNKLSCVVYLYHIKCLNGWSNKSFTILLEFLKDLLPEGNILPKTTQHKEDMYSLVKSKFVFLPNETNEIKKWILYSMGKKWRAWNGSLKARLYDPSLTVDEIVGQQVKKDKRVCQTQFKELATRWFTPKFQGKKDVWVTDFSNLGDIAI</sequence>
<dbReference type="EMBL" id="SZYD01000007">
    <property type="protein sequence ID" value="KAD5802698.1"/>
    <property type="molecule type" value="Genomic_DNA"/>
</dbReference>
<keyword evidence="3" id="KW-1185">Reference proteome</keyword>
<organism evidence="2 3">
    <name type="scientific">Mikania micrantha</name>
    <name type="common">bitter vine</name>
    <dbReference type="NCBI Taxonomy" id="192012"/>
    <lineage>
        <taxon>Eukaryota</taxon>
        <taxon>Viridiplantae</taxon>
        <taxon>Streptophyta</taxon>
        <taxon>Embryophyta</taxon>
        <taxon>Tracheophyta</taxon>
        <taxon>Spermatophyta</taxon>
        <taxon>Magnoliopsida</taxon>
        <taxon>eudicotyledons</taxon>
        <taxon>Gunneridae</taxon>
        <taxon>Pentapetalae</taxon>
        <taxon>asterids</taxon>
        <taxon>campanulids</taxon>
        <taxon>Asterales</taxon>
        <taxon>Asteraceae</taxon>
        <taxon>Asteroideae</taxon>
        <taxon>Heliantheae alliance</taxon>
        <taxon>Eupatorieae</taxon>
        <taxon>Mikania</taxon>
    </lineage>
</organism>